<feature type="transmembrane region" description="Helical" evidence="1">
    <location>
        <begin position="12"/>
        <end position="34"/>
    </location>
</feature>
<evidence type="ECO:0000256" key="1">
    <source>
        <dbReference type="SAM" id="Phobius"/>
    </source>
</evidence>
<keyword evidence="1" id="KW-0812">Transmembrane</keyword>
<dbReference type="EMBL" id="CP065727">
    <property type="protein sequence ID" value="QPT43578.1"/>
    <property type="molecule type" value="Genomic_DNA"/>
</dbReference>
<proteinExistence type="predicted"/>
<evidence type="ECO:0000313" key="3">
    <source>
        <dbReference type="Proteomes" id="UP000594834"/>
    </source>
</evidence>
<geneLocation type="plasmid" evidence="2 3">
    <name>unnamed</name>
</geneLocation>
<reference evidence="2 3" key="1">
    <citation type="submission" date="2020-12" db="EMBL/GenBank/DDBJ databases">
        <title>FDA dAtabase for Regulatory Grade micrObial Sequences (FDA-ARGOS): Supporting development and validation of Infectious Disease Dx tests.</title>
        <authorList>
            <person name="Sproer C."/>
            <person name="Gronow S."/>
            <person name="Severitt S."/>
            <person name="Schroder I."/>
            <person name="Tallon L."/>
            <person name="Sadzewicz L."/>
            <person name="Zhao X."/>
            <person name="Boylan J."/>
            <person name="Ott S."/>
            <person name="Bowen H."/>
            <person name="Vavikolanu K."/>
            <person name="Mehta A."/>
            <person name="Aluvathingal J."/>
            <person name="Nadendla S."/>
            <person name="Lowell S."/>
            <person name="Myers T."/>
            <person name="Yan Y."/>
            <person name="Sichtig H."/>
        </authorList>
    </citation>
    <scope>NUCLEOTIDE SEQUENCE [LARGE SCALE GENOMIC DNA]</scope>
    <source>
        <strain evidence="2 3">FDAARGOS_869</strain>
        <plasmid evidence="2 3">unnamed</plasmid>
    </source>
</reference>
<keyword evidence="1" id="KW-1133">Transmembrane helix</keyword>
<accession>A0A7T3BZS5</accession>
<organism evidence="2 3">
    <name type="scientific">Moraxella nonliquefaciens</name>
    <dbReference type="NCBI Taxonomy" id="478"/>
    <lineage>
        <taxon>Bacteria</taxon>
        <taxon>Pseudomonadati</taxon>
        <taxon>Pseudomonadota</taxon>
        <taxon>Gammaproteobacteria</taxon>
        <taxon>Moraxellales</taxon>
        <taxon>Moraxellaceae</taxon>
        <taxon>Moraxella</taxon>
    </lineage>
</organism>
<name>A0A7T3BZS5_MORNO</name>
<protein>
    <submittedName>
        <fullName evidence="2">Uncharacterized protein</fullName>
    </submittedName>
</protein>
<keyword evidence="3" id="KW-1185">Reference proteome</keyword>
<sequence length="122" mass="13851">MSQKQSAGKNIALMLILNIFIVIGAVFLANYIFVEWQKVPSEYYGYKTIYLYHEQYGHIEKVATAIKGSILGGFVAWLIVNVALLVALFAKKKRELHGSARFANDMEIRKTGFLPTPKKKRN</sequence>
<dbReference type="Proteomes" id="UP000594834">
    <property type="component" value="Plasmid unnamed"/>
</dbReference>
<dbReference type="RefSeq" id="WP_197940212.1">
    <property type="nucleotide sequence ID" value="NZ_CP065727.1"/>
</dbReference>
<keyword evidence="2" id="KW-0614">Plasmid</keyword>
<evidence type="ECO:0000313" key="2">
    <source>
        <dbReference type="EMBL" id="QPT43578.1"/>
    </source>
</evidence>
<gene>
    <name evidence="2" type="ORF">I6G26_00360</name>
</gene>
<keyword evidence="1" id="KW-0472">Membrane</keyword>
<feature type="transmembrane region" description="Helical" evidence="1">
    <location>
        <begin position="70"/>
        <end position="90"/>
    </location>
</feature>